<dbReference type="KEGG" id="hfv:R50_0616"/>
<feature type="region of interest" description="Disordered" evidence="1">
    <location>
        <begin position="128"/>
        <end position="178"/>
    </location>
</feature>
<organism evidence="2 3">
    <name type="scientific">Candidatus Hydrogenisulfobacillus filiaventi</name>
    <dbReference type="NCBI Taxonomy" id="2707344"/>
    <lineage>
        <taxon>Bacteria</taxon>
        <taxon>Bacillati</taxon>
        <taxon>Bacillota</taxon>
        <taxon>Clostridia</taxon>
        <taxon>Eubacteriales</taxon>
        <taxon>Clostridiales Family XVII. Incertae Sedis</taxon>
        <taxon>Candidatus Hydrogenisulfobacillus</taxon>
    </lineage>
</organism>
<accession>A0A6F8ZF84</accession>
<dbReference type="Proteomes" id="UP000503399">
    <property type="component" value="Chromosome"/>
</dbReference>
<feature type="compositionally biased region" description="Pro residues" evidence="1">
    <location>
        <begin position="167"/>
        <end position="178"/>
    </location>
</feature>
<name>A0A6F8ZF84_9FIRM</name>
<gene>
    <name evidence="2" type="ORF">R50_0616</name>
</gene>
<keyword evidence="3" id="KW-1185">Reference proteome</keyword>
<evidence type="ECO:0000313" key="2">
    <source>
        <dbReference type="EMBL" id="CAB1128122.1"/>
    </source>
</evidence>
<protein>
    <submittedName>
        <fullName evidence="2">Uncharacterized protein</fullName>
    </submittedName>
</protein>
<sequence>MTPVLHPFRQWLRIACAVCGREGVYPVPTGGGSLRCTCGAEVARLAAQGPHRLRWRWACAACGSWHAGSAARRELARSAACGGAREWVCPNAGTTLAALGAHDAVLGVPLARLGADGACGAGTAAAWSPGSYRAPAPVRAGSAGRHRHRPHLQPPVLPASSSGPGGGPLPPSHPKSAG</sequence>
<evidence type="ECO:0000313" key="3">
    <source>
        <dbReference type="Proteomes" id="UP000503399"/>
    </source>
</evidence>
<evidence type="ECO:0000256" key="1">
    <source>
        <dbReference type="SAM" id="MobiDB-lite"/>
    </source>
</evidence>
<reference evidence="2 3" key="1">
    <citation type="submission" date="2020-02" db="EMBL/GenBank/DDBJ databases">
        <authorList>
            <person name="Hogendoorn C."/>
        </authorList>
    </citation>
    <scope>NUCLEOTIDE SEQUENCE [LARGE SCALE GENOMIC DNA]</scope>
    <source>
        <strain evidence="2">R501</strain>
    </source>
</reference>
<dbReference type="EMBL" id="LR778114">
    <property type="protein sequence ID" value="CAB1128122.1"/>
    <property type="molecule type" value="Genomic_DNA"/>
</dbReference>
<proteinExistence type="predicted"/>
<dbReference type="AlphaFoldDB" id="A0A6F8ZF84"/>